<dbReference type="Gene3D" id="3.40.33.10">
    <property type="entry name" value="CAP"/>
    <property type="match status" value="1"/>
</dbReference>
<reference evidence="2 3" key="1">
    <citation type="submission" date="2024-03" db="EMBL/GenBank/DDBJ databases">
        <title>The genome assembly and annotation of the cricket Gryllus longicercus Weissman &amp; Gray.</title>
        <authorList>
            <person name="Szrajer S."/>
            <person name="Gray D."/>
            <person name="Ylla G."/>
        </authorList>
    </citation>
    <scope>NUCLEOTIDE SEQUENCE [LARGE SCALE GENOMIC DNA]</scope>
    <source>
        <strain evidence="2">DAG 2021-001</strain>
        <tissue evidence="2">Whole body minus gut</tissue>
    </source>
</reference>
<dbReference type="PRINTS" id="PR00838">
    <property type="entry name" value="V5ALLERGEN"/>
</dbReference>
<dbReference type="InterPro" id="IPR035940">
    <property type="entry name" value="CAP_sf"/>
</dbReference>
<dbReference type="AlphaFoldDB" id="A0AAN9ZDH7"/>
<gene>
    <name evidence="2" type="ORF">R5R35_013343</name>
</gene>
<dbReference type="SUPFAM" id="SSF55797">
    <property type="entry name" value="PR-1-like"/>
    <property type="match status" value="1"/>
</dbReference>
<dbReference type="SMART" id="SM00198">
    <property type="entry name" value="SCP"/>
    <property type="match status" value="1"/>
</dbReference>
<dbReference type="Proteomes" id="UP001378592">
    <property type="component" value="Unassembled WGS sequence"/>
</dbReference>
<dbReference type="Pfam" id="PF00188">
    <property type="entry name" value="CAP"/>
    <property type="match status" value="1"/>
</dbReference>
<evidence type="ECO:0000313" key="3">
    <source>
        <dbReference type="Proteomes" id="UP001378592"/>
    </source>
</evidence>
<dbReference type="PANTHER" id="PTHR10334">
    <property type="entry name" value="CYSTEINE-RICH SECRETORY PROTEIN-RELATED"/>
    <property type="match status" value="1"/>
</dbReference>
<accession>A0AAN9ZDH7</accession>
<evidence type="ECO:0000259" key="1">
    <source>
        <dbReference type="SMART" id="SM00198"/>
    </source>
</evidence>
<name>A0AAN9ZDH7_9ORTH</name>
<protein>
    <recommendedName>
        <fullName evidence="1">SCP domain-containing protein</fullName>
    </recommendedName>
</protein>
<dbReference type="InterPro" id="IPR001283">
    <property type="entry name" value="CRISP-related"/>
</dbReference>
<feature type="domain" description="SCP" evidence="1">
    <location>
        <begin position="32"/>
        <end position="177"/>
    </location>
</feature>
<comment type="caution">
    <text evidence="2">The sequence shown here is derived from an EMBL/GenBank/DDBJ whole genome shotgun (WGS) entry which is preliminary data.</text>
</comment>
<organism evidence="2 3">
    <name type="scientific">Gryllus longicercus</name>
    <dbReference type="NCBI Taxonomy" id="2509291"/>
    <lineage>
        <taxon>Eukaryota</taxon>
        <taxon>Metazoa</taxon>
        <taxon>Ecdysozoa</taxon>
        <taxon>Arthropoda</taxon>
        <taxon>Hexapoda</taxon>
        <taxon>Insecta</taxon>
        <taxon>Pterygota</taxon>
        <taxon>Neoptera</taxon>
        <taxon>Polyneoptera</taxon>
        <taxon>Orthoptera</taxon>
        <taxon>Ensifera</taxon>
        <taxon>Gryllidea</taxon>
        <taxon>Grylloidea</taxon>
        <taxon>Gryllidae</taxon>
        <taxon>Gryllinae</taxon>
        <taxon>Gryllus</taxon>
    </lineage>
</organism>
<dbReference type="CDD" id="cd05380">
    <property type="entry name" value="CAP_euk"/>
    <property type="match status" value="1"/>
</dbReference>
<sequence length="177" mass="20239">MVPRIAGEEDGEFRYPSAKPPDACKLQTLTEDEKVALLRKHNELRGRAARGEDGMPKASNMLRMRWDMELECVTVCACVGEAVAARWALQCIDKHDECRESTRFPVGQNIAWIKPLDLLTMVQNWYNEIMEFYKDNINPFKFKYSAGHYTQMPLTVLLALAMVFSKCWDLLCAVTAT</sequence>
<dbReference type="InterPro" id="IPR002413">
    <property type="entry name" value="V5_allergen-like"/>
</dbReference>
<proteinExistence type="predicted"/>
<keyword evidence="3" id="KW-1185">Reference proteome</keyword>
<dbReference type="EMBL" id="JAZDUA010000044">
    <property type="protein sequence ID" value="KAK7871122.1"/>
    <property type="molecule type" value="Genomic_DNA"/>
</dbReference>
<evidence type="ECO:0000313" key="2">
    <source>
        <dbReference type="EMBL" id="KAK7871122.1"/>
    </source>
</evidence>
<dbReference type="GO" id="GO:0005576">
    <property type="term" value="C:extracellular region"/>
    <property type="evidence" value="ECO:0007669"/>
    <property type="project" value="UniProtKB-SubCell"/>
</dbReference>
<dbReference type="InterPro" id="IPR014044">
    <property type="entry name" value="CAP_dom"/>
</dbReference>